<dbReference type="InParanoid" id="A0A165GN82"/>
<dbReference type="PROSITE" id="PS51762">
    <property type="entry name" value="GH16_2"/>
    <property type="match status" value="1"/>
</dbReference>
<feature type="chain" id="PRO_5007858288" description="Crh-like protein" evidence="21">
    <location>
        <begin position="28"/>
        <end position="513"/>
    </location>
</feature>
<organism evidence="23 24">
    <name type="scientific">Xylona heveae (strain CBS 132557 / TC161)</name>
    <dbReference type="NCBI Taxonomy" id="1328760"/>
    <lineage>
        <taxon>Eukaryota</taxon>
        <taxon>Fungi</taxon>
        <taxon>Dikarya</taxon>
        <taxon>Ascomycota</taxon>
        <taxon>Pezizomycotina</taxon>
        <taxon>Xylonomycetes</taxon>
        <taxon>Xylonales</taxon>
        <taxon>Xylonaceae</taxon>
        <taxon>Xylona</taxon>
    </lineage>
</organism>
<evidence type="ECO:0000313" key="23">
    <source>
        <dbReference type="EMBL" id="KZF22395.1"/>
    </source>
</evidence>
<dbReference type="GeneID" id="28900339"/>
<dbReference type="InterPro" id="IPR013320">
    <property type="entry name" value="ConA-like_dom_sf"/>
</dbReference>
<gene>
    <name evidence="23" type="ORF">L228DRAFT_268862</name>
</gene>
<evidence type="ECO:0000256" key="11">
    <source>
        <dbReference type="ARBA" id="ARBA00023180"/>
    </source>
</evidence>
<keyword evidence="4" id="KW-0336">GPI-anchor</keyword>
<keyword evidence="7 21" id="KW-0732">Signal</keyword>
<keyword evidence="14" id="KW-0961">Cell wall biogenesis/degradation</keyword>
<keyword evidence="5" id="KW-0328">Glycosyltransferase</keyword>
<dbReference type="InterPro" id="IPR017168">
    <property type="entry name" value="CHR-like"/>
</dbReference>
<comment type="subcellular location">
    <subcellularLocation>
        <location evidence="2">Cell envelope</location>
    </subcellularLocation>
    <subcellularLocation>
        <location evidence="3">Membrane</location>
        <topology evidence="3">Lipid-anchor</topology>
        <topology evidence="3">GPI-anchor</topology>
    </subcellularLocation>
</comment>
<comment type="function">
    <text evidence="16">Dual chitinase/transglycosylase that plays a role in cell wall architecture. Chitinase and transglycosylase activities are coupled. Required for the polysaccharide cross-linking at the septa and the cell wall. More specifically, transfers chitin to 1,6-beta-glucan in the cell wall.</text>
</comment>
<evidence type="ECO:0000256" key="19">
    <source>
        <dbReference type="PIRSR" id="PIRSR037299-2"/>
    </source>
</evidence>
<dbReference type="RefSeq" id="XP_018187950.1">
    <property type="nucleotide sequence ID" value="XM_018335202.1"/>
</dbReference>
<evidence type="ECO:0000259" key="22">
    <source>
        <dbReference type="PROSITE" id="PS51762"/>
    </source>
</evidence>
<evidence type="ECO:0000256" key="1">
    <source>
        <dbReference type="ARBA" id="ARBA00000822"/>
    </source>
</evidence>
<feature type="disulfide bond" evidence="19">
    <location>
        <begin position="33"/>
        <end position="41"/>
    </location>
</feature>
<dbReference type="EC" id="3.2.-.-" evidence="17"/>
<evidence type="ECO:0000256" key="5">
    <source>
        <dbReference type="ARBA" id="ARBA00022676"/>
    </source>
</evidence>
<feature type="active site" description="Proton donor" evidence="18">
    <location>
        <position position="129"/>
    </location>
</feature>
<dbReference type="Pfam" id="PF00722">
    <property type="entry name" value="Glyco_hydro_16"/>
    <property type="match status" value="1"/>
</dbReference>
<keyword evidence="9 17" id="KW-0472">Membrane</keyword>
<keyword evidence="8 17" id="KW-0378">Hydrolase</keyword>
<keyword evidence="24" id="KW-1185">Reference proteome</keyword>
<evidence type="ECO:0000256" key="13">
    <source>
        <dbReference type="ARBA" id="ARBA00023295"/>
    </source>
</evidence>
<evidence type="ECO:0000256" key="14">
    <source>
        <dbReference type="ARBA" id="ARBA00023316"/>
    </source>
</evidence>
<protein>
    <recommendedName>
        <fullName evidence="17">Crh-like protein</fullName>
        <ecNumber evidence="17">3.2.-.-</ecNumber>
    </recommendedName>
</protein>
<evidence type="ECO:0000313" key="24">
    <source>
        <dbReference type="Proteomes" id="UP000076632"/>
    </source>
</evidence>
<evidence type="ECO:0000256" key="21">
    <source>
        <dbReference type="SAM" id="SignalP"/>
    </source>
</evidence>
<dbReference type="PANTHER" id="PTHR10963:SF68">
    <property type="entry name" value="GLYCOSIDASE CRH1-RELATED"/>
    <property type="match status" value="1"/>
</dbReference>
<keyword evidence="6" id="KW-0808">Transferase</keyword>
<dbReference type="OMA" id="WYIMFGR"/>
<feature type="compositionally biased region" description="Low complexity" evidence="20">
    <location>
        <begin position="355"/>
        <end position="389"/>
    </location>
</feature>
<keyword evidence="13" id="KW-0326">Glycosidase</keyword>
<evidence type="ECO:0000256" key="17">
    <source>
        <dbReference type="PIRNR" id="PIRNR037299"/>
    </source>
</evidence>
<dbReference type="PIRSF" id="PIRSF037299">
    <property type="entry name" value="Glycosidase_CRH1_prd"/>
    <property type="match status" value="1"/>
</dbReference>
<evidence type="ECO:0000256" key="10">
    <source>
        <dbReference type="ARBA" id="ARBA00023157"/>
    </source>
</evidence>
<dbReference type="OrthoDB" id="4781at2759"/>
<evidence type="ECO:0000256" key="8">
    <source>
        <dbReference type="ARBA" id="ARBA00022801"/>
    </source>
</evidence>
<dbReference type="Proteomes" id="UP000076632">
    <property type="component" value="Unassembled WGS sequence"/>
</dbReference>
<sequence>MRLVSYTSSFLAALTATALLRVSPVFAQTYSNCNPLKQSNCPPDSALGRSVDIDFTEGQSDSFTPSGNPTYDSNGVSFTVAKSGDSPQLTSKWYIMFGKVEVTMKAAPGAGIVSSVVLQSDDLDEIDWEWLGADDPEVQSNYFGKGLTTDYNRGAFHQDPNSQEEFKTYTVDWSANQIVWQINGQTVRVLTPASAEANQYPQTPMQLKFGAWSGGDPSNSPGTIQWARGPTDYSKGPFTMIVKSIAVTDYSTGTQYKYTGTDGTWQEIDAVGGSVNSQGDGTQVASSAAPAITSMTNAPAPFEGTHRQTTSFSTPSVYPWVPGSSTLATSTSSVPSYYPGMPSGWTVSSNGHLIPPSSAPSTSPPEHTISSLQASSPASSAAPGAPEGGYKTYTTYDQRGFLTTVTIPAAQATQSKSYDQQGFLITSTPTTFSTATTGGSSSQKSAAADAAAAETAGSSKSVTLLNAHPTSGAVSRHVSLSSSRVSQPSIRSFVPTTFWISFIMSILIGTLAL</sequence>
<evidence type="ECO:0000256" key="20">
    <source>
        <dbReference type="SAM" id="MobiDB-lite"/>
    </source>
</evidence>
<evidence type="ECO:0000256" key="2">
    <source>
        <dbReference type="ARBA" id="ARBA00004196"/>
    </source>
</evidence>
<dbReference type="GO" id="GO:0008843">
    <property type="term" value="F:endochitinase activity"/>
    <property type="evidence" value="ECO:0007669"/>
    <property type="project" value="UniProtKB-EC"/>
</dbReference>
<keyword evidence="11" id="KW-0325">Glycoprotein</keyword>
<evidence type="ECO:0000256" key="3">
    <source>
        <dbReference type="ARBA" id="ARBA00004589"/>
    </source>
</evidence>
<dbReference type="InterPro" id="IPR000757">
    <property type="entry name" value="Beta-glucanase-like"/>
</dbReference>
<dbReference type="GO" id="GO:0098552">
    <property type="term" value="C:side of membrane"/>
    <property type="evidence" value="ECO:0007669"/>
    <property type="project" value="UniProtKB-KW"/>
</dbReference>
<evidence type="ECO:0000256" key="18">
    <source>
        <dbReference type="PIRSR" id="PIRSR037299-1"/>
    </source>
</evidence>
<feature type="domain" description="GH16" evidence="22">
    <location>
        <begin position="36"/>
        <end position="235"/>
    </location>
</feature>
<feature type="active site" description="Nucleophile" evidence="18">
    <location>
        <position position="125"/>
    </location>
</feature>
<dbReference type="GO" id="GO:0009277">
    <property type="term" value="C:fungal-type cell wall"/>
    <property type="evidence" value="ECO:0007669"/>
    <property type="project" value="TreeGrafter"/>
</dbReference>
<keyword evidence="10 19" id="KW-1015">Disulfide bond</keyword>
<dbReference type="SUPFAM" id="SSF49899">
    <property type="entry name" value="Concanavalin A-like lectins/glucanases"/>
    <property type="match status" value="1"/>
</dbReference>
<dbReference type="PANTHER" id="PTHR10963">
    <property type="entry name" value="GLYCOSYL HYDROLASE-RELATED"/>
    <property type="match status" value="1"/>
</dbReference>
<name>A0A165GN82_XYLHT</name>
<proteinExistence type="inferred from homology"/>
<dbReference type="EMBL" id="KV407459">
    <property type="protein sequence ID" value="KZF22395.1"/>
    <property type="molecule type" value="Genomic_DNA"/>
</dbReference>
<evidence type="ECO:0000256" key="6">
    <source>
        <dbReference type="ARBA" id="ARBA00022679"/>
    </source>
</evidence>
<evidence type="ECO:0000256" key="15">
    <source>
        <dbReference type="ARBA" id="ARBA00038074"/>
    </source>
</evidence>
<comment type="similarity">
    <text evidence="15">Belongs to the glycosyl hydrolase 16 family. CRH1 subfamily.</text>
</comment>
<dbReference type="GO" id="GO:0031505">
    <property type="term" value="P:fungal-type cell wall organization"/>
    <property type="evidence" value="ECO:0007669"/>
    <property type="project" value="TreeGrafter"/>
</dbReference>
<dbReference type="FunFam" id="2.60.120.200:FF:000152">
    <property type="entry name" value="Cell wall glucanase"/>
    <property type="match status" value="1"/>
</dbReference>
<dbReference type="InterPro" id="IPR050546">
    <property type="entry name" value="Glycosyl_Hydrlase_16"/>
</dbReference>
<keyword evidence="12" id="KW-0449">Lipoprotein</keyword>
<evidence type="ECO:0000256" key="9">
    <source>
        <dbReference type="ARBA" id="ARBA00023136"/>
    </source>
</evidence>
<dbReference type="AlphaFoldDB" id="A0A165GN82"/>
<accession>A0A165GN82</accession>
<comment type="catalytic activity">
    <reaction evidence="1">
        <text>Random endo-hydrolysis of N-acetyl-beta-D-glucosaminide (1-&gt;4)-beta-linkages in chitin and chitodextrins.</text>
        <dbReference type="EC" id="3.2.1.14"/>
    </reaction>
</comment>
<dbReference type="Gene3D" id="2.60.120.200">
    <property type="match status" value="1"/>
</dbReference>
<evidence type="ECO:0000256" key="12">
    <source>
        <dbReference type="ARBA" id="ARBA00023288"/>
    </source>
</evidence>
<reference evidence="23 24" key="1">
    <citation type="journal article" date="2016" name="Fungal Biol.">
        <title>The genome of Xylona heveae provides a window into fungal endophytism.</title>
        <authorList>
            <person name="Gazis R."/>
            <person name="Kuo A."/>
            <person name="Riley R."/>
            <person name="LaButti K."/>
            <person name="Lipzen A."/>
            <person name="Lin J."/>
            <person name="Amirebrahimi M."/>
            <person name="Hesse C.N."/>
            <person name="Spatafora J.W."/>
            <person name="Henrissat B."/>
            <person name="Hainaut M."/>
            <person name="Grigoriev I.V."/>
            <person name="Hibbett D.S."/>
        </authorList>
    </citation>
    <scope>NUCLEOTIDE SEQUENCE [LARGE SCALE GENOMIC DNA]</scope>
    <source>
        <strain evidence="23 24">TC161</strain>
    </source>
</reference>
<feature type="region of interest" description="Disordered" evidence="20">
    <location>
        <begin position="349"/>
        <end position="391"/>
    </location>
</feature>
<feature type="signal peptide" evidence="21">
    <location>
        <begin position="1"/>
        <end position="27"/>
    </location>
</feature>
<dbReference type="STRING" id="1328760.A0A165GN82"/>
<evidence type="ECO:0000256" key="16">
    <source>
        <dbReference type="ARBA" id="ARBA00093308"/>
    </source>
</evidence>
<dbReference type="GO" id="GO:0005975">
    <property type="term" value="P:carbohydrate metabolic process"/>
    <property type="evidence" value="ECO:0007669"/>
    <property type="project" value="InterPro"/>
</dbReference>
<evidence type="ECO:0000256" key="4">
    <source>
        <dbReference type="ARBA" id="ARBA00022622"/>
    </source>
</evidence>
<evidence type="ECO:0000256" key="7">
    <source>
        <dbReference type="ARBA" id="ARBA00022729"/>
    </source>
</evidence>
<dbReference type="CDD" id="cd02183">
    <property type="entry name" value="GH16_fungal_CRH1_transglycosylase"/>
    <property type="match status" value="1"/>
</dbReference>
<dbReference type="GO" id="GO:0016757">
    <property type="term" value="F:glycosyltransferase activity"/>
    <property type="evidence" value="ECO:0007669"/>
    <property type="project" value="UniProtKB-KW"/>
</dbReference>